<evidence type="ECO:0000313" key="3">
    <source>
        <dbReference type="Proteomes" id="UP000243006"/>
    </source>
</evidence>
<dbReference type="Pfam" id="PF13423">
    <property type="entry name" value="UCH_1"/>
    <property type="match status" value="1"/>
</dbReference>
<organism evidence="2 3">
    <name type="scientific">Trichinella nativa</name>
    <dbReference type="NCBI Taxonomy" id="6335"/>
    <lineage>
        <taxon>Eukaryota</taxon>
        <taxon>Metazoa</taxon>
        <taxon>Ecdysozoa</taxon>
        <taxon>Nematoda</taxon>
        <taxon>Enoplea</taxon>
        <taxon>Dorylaimia</taxon>
        <taxon>Trichinellida</taxon>
        <taxon>Trichinellidae</taxon>
        <taxon>Trichinella</taxon>
    </lineage>
</organism>
<dbReference type="Proteomes" id="UP000243006">
    <property type="component" value="Unassembled WGS sequence"/>
</dbReference>
<dbReference type="GO" id="GO:0004535">
    <property type="term" value="F:poly(A)-specific ribonuclease activity"/>
    <property type="evidence" value="ECO:0007669"/>
    <property type="project" value="TreeGrafter"/>
</dbReference>
<feature type="non-terminal residue" evidence="2">
    <location>
        <position position="206"/>
    </location>
</feature>
<feature type="domain" description="PAN2 UCH" evidence="1">
    <location>
        <begin position="147"/>
        <end position="198"/>
    </location>
</feature>
<dbReference type="GO" id="GO:0031251">
    <property type="term" value="C:PAN complex"/>
    <property type="evidence" value="ECO:0007669"/>
    <property type="project" value="TreeGrafter"/>
</dbReference>
<sequence length="206" mass="23876">MVNDQFISSRLPVEYAIIVSLRGINVLRLLTTVSKLHNKKKKKRYILFIRQLPIPQEVLKAMKTTEFVGYAPNVLGMRRNQVSYHLKPPSTEHGGSDLTNENSFSRDENVQKIPEHYRKCRKEYKNYHHIPAMANVRSPDLGNMMMGLEAPLRNSYVNSMLLALYWVVPLRNTLLSHLCSRQFCLSCELSFLFSMLNRNPVDFSCN</sequence>
<gene>
    <name evidence="2" type="ORF">D917_01794</name>
</gene>
<evidence type="ECO:0000259" key="1">
    <source>
        <dbReference type="Pfam" id="PF13423"/>
    </source>
</evidence>
<protein>
    <recommendedName>
        <fullName evidence="1">PAN2 UCH domain-containing protein</fullName>
    </recommendedName>
</protein>
<dbReference type="GO" id="GO:0000932">
    <property type="term" value="C:P-body"/>
    <property type="evidence" value="ECO:0007669"/>
    <property type="project" value="TreeGrafter"/>
</dbReference>
<dbReference type="Gene3D" id="3.90.70.10">
    <property type="entry name" value="Cysteine proteinases"/>
    <property type="match status" value="1"/>
</dbReference>
<reference evidence="2 3" key="1">
    <citation type="submission" date="2015-04" db="EMBL/GenBank/DDBJ databases">
        <title>Draft genome of the roundworm Trichinella nativa.</title>
        <authorList>
            <person name="Mitreva M."/>
        </authorList>
    </citation>
    <scope>NUCLEOTIDE SEQUENCE [LARGE SCALE GENOMIC DNA]</scope>
    <source>
        <strain evidence="2 3">ISS45</strain>
    </source>
</reference>
<dbReference type="InterPro" id="IPR050785">
    <property type="entry name" value="PAN2-PAN3_catalytic_subunit"/>
</dbReference>
<dbReference type="GO" id="GO:0000289">
    <property type="term" value="P:nuclear-transcribed mRNA poly(A) tail shortening"/>
    <property type="evidence" value="ECO:0007669"/>
    <property type="project" value="TreeGrafter"/>
</dbReference>
<dbReference type="InterPro" id="IPR028881">
    <property type="entry name" value="PAN2_UCH_dom"/>
</dbReference>
<dbReference type="PANTHER" id="PTHR15728">
    <property type="entry name" value="DEADENYLATION COMPLEX CATALYTIC SUBUNIT PAN2"/>
    <property type="match status" value="1"/>
</dbReference>
<dbReference type="EMBL" id="LVZM01008671">
    <property type="protein sequence ID" value="OUC45687.1"/>
    <property type="molecule type" value="Genomic_DNA"/>
</dbReference>
<evidence type="ECO:0000313" key="2">
    <source>
        <dbReference type="EMBL" id="OUC45687.1"/>
    </source>
</evidence>
<accession>A0A1Y3EPL2</accession>
<name>A0A1Y3EPL2_9BILA</name>
<dbReference type="PANTHER" id="PTHR15728:SF0">
    <property type="entry name" value="PAN2-PAN3 DEADENYLATION COMPLEX CATALYTIC SUBUNIT PAN2"/>
    <property type="match status" value="1"/>
</dbReference>
<comment type="caution">
    <text evidence="2">The sequence shown here is derived from an EMBL/GenBank/DDBJ whole genome shotgun (WGS) entry which is preliminary data.</text>
</comment>
<proteinExistence type="predicted"/>
<dbReference type="AlphaFoldDB" id="A0A1Y3EPL2"/>